<name>A0ABX8FC08_9BACI</name>
<sequence>MPIVELPLLWLLVINILAWAFIHIILSLWTVTIPIEKFMKNNDLYKIQNWERSGAFWDRHFHVKRWKDRIPDGTKIIGQGFEKSAIIGKSKNHLRLYVYESRRAEFNHWLSMLPALLFFLWNPFWAGMLMIVYALVFNLPIIIVQRFNRARLEKVLKL</sequence>
<evidence type="ECO:0000256" key="4">
    <source>
        <dbReference type="ARBA" id="ARBA00022692"/>
    </source>
</evidence>
<comment type="function">
    <text evidence="12">Catalyzes the acylation of glycosyl-4,4'-diaponeurosporenoate, i.e. the esterification of glucose at the C6'' position with the carboxyl group of the C(15) fatty acid 12-methyltetradecanoic acid, to yield staphyloxanthin. This is the last step in the biosynthesis of this orange pigment, present in most staphylococci strains.</text>
</comment>
<dbReference type="Proteomes" id="UP000679247">
    <property type="component" value="Chromosome"/>
</dbReference>
<keyword evidence="15" id="KW-1185">Reference proteome</keyword>
<evidence type="ECO:0000256" key="3">
    <source>
        <dbReference type="ARBA" id="ARBA00022679"/>
    </source>
</evidence>
<evidence type="ECO:0000256" key="10">
    <source>
        <dbReference type="ARBA" id="ARBA00023603"/>
    </source>
</evidence>
<comment type="pathway">
    <text evidence="9">Carotenoid biosynthesis; staphyloxanthin biosynthesis; staphyloxanthin from farnesyl diphosphate: step 5/5.</text>
</comment>
<reference evidence="14 15" key="1">
    <citation type="submission" date="2021-03" db="EMBL/GenBank/DDBJ databases">
        <title>The first data on the complete genome of the tetrodotoxin-producing bacterium.</title>
        <authorList>
            <person name="Melnikova D.I."/>
            <person name="Nijland R."/>
            <person name="Magarlamov T.Y."/>
        </authorList>
    </citation>
    <scope>NUCLEOTIDE SEQUENCE [LARGE SCALE GENOMIC DNA]</scope>
    <source>
        <strain evidence="14 15">1839</strain>
    </source>
</reference>
<dbReference type="EMBL" id="CP071709">
    <property type="protein sequence ID" value="QVY61904.1"/>
    <property type="molecule type" value="Genomic_DNA"/>
</dbReference>
<dbReference type="RefSeq" id="WP_214477166.1">
    <property type="nucleotide sequence ID" value="NZ_CP071709.1"/>
</dbReference>
<comment type="similarity">
    <text evidence="10">Belongs to the acyltransferase CrtO family.</text>
</comment>
<evidence type="ECO:0000256" key="9">
    <source>
        <dbReference type="ARBA" id="ARBA00023588"/>
    </source>
</evidence>
<comment type="subcellular location">
    <subcellularLocation>
        <location evidence="1">Cell membrane</location>
        <topology evidence="1">Single-pass membrane protein</topology>
    </subcellularLocation>
</comment>
<evidence type="ECO:0000256" key="2">
    <source>
        <dbReference type="ARBA" id="ARBA00022475"/>
    </source>
</evidence>
<keyword evidence="4 13" id="KW-0812">Transmembrane</keyword>
<evidence type="ECO:0000256" key="7">
    <source>
        <dbReference type="ARBA" id="ARBA00023136"/>
    </source>
</evidence>
<evidence type="ECO:0000313" key="15">
    <source>
        <dbReference type="Proteomes" id="UP000679247"/>
    </source>
</evidence>
<dbReference type="GO" id="GO:0016746">
    <property type="term" value="F:acyltransferase activity"/>
    <property type="evidence" value="ECO:0007669"/>
    <property type="project" value="UniProtKB-KW"/>
</dbReference>
<keyword evidence="2" id="KW-1003">Cell membrane</keyword>
<evidence type="ECO:0000256" key="5">
    <source>
        <dbReference type="ARBA" id="ARBA00022729"/>
    </source>
</evidence>
<evidence type="ECO:0000256" key="12">
    <source>
        <dbReference type="ARBA" id="ARBA00025324"/>
    </source>
</evidence>
<protein>
    <recommendedName>
        <fullName evidence="11">Glycosyl-4,4'-diaponeurosporenoate acyltransferase</fullName>
    </recommendedName>
</protein>
<gene>
    <name evidence="14" type="ORF">J1899_01880</name>
</gene>
<evidence type="ECO:0000256" key="11">
    <source>
        <dbReference type="ARBA" id="ARBA00023667"/>
    </source>
</evidence>
<evidence type="ECO:0000256" key="6">
    <source>
        <dbReference type="ARBA" id="ARBA00022989"/>
    </source>
</evidence>
<evidence type="ECO:0000256" key="1">
    <source>
        <dbReference type="ARBA" id="ARBA00004162"/>
    </source>
</evidence>
<keyword evidence="8 14" id="KW-0012">Acyltransferase</keyword>
<evidence type="ECO:0000256" key="8">
    <source>
        <dbReference type="ARBA" id="ARBA00023315"/>
    </source>
</evidence>
<keyword evidence="7 13" id="KW-0472">Membrane</keyword>
<evidence type="ECO:0000256" key="13">
    <source>
        <dbReference type="SAM" id="Phobius"/>
    </source>
</evidence>
<keyword evidence="5" id="KW-0732">Signal</keyword>
<proteinExistence type="inferred from homology"/>
<dbReference type="Pfam" id="PF18927">
    <property type="entry name" value="CrtO"/>
    <property type="match status" value="1"/>
</dbReference>
<organism evidence="14 15">
    <name type="scientific">Cytobacillus gottheilii</name>
    <dbReference type="NCBI Taxonomy" id="859144"/>
    <lineage>
        <taxon>Bacteria</taxon>
        <taxon>Bacillati</taxon>
        <taxon>Bacillota</taxon>
        <taxon>Bacilli</taxon>
        <taxon>Bacillales</taxon>
        <taxon>Bacillaceae</taxon>
        <taxon>Cytobacillus</taxon>
    </lineage>
</organism>
<dbReference type="InterPro" id="IPR044021">
    <property type="entry name" value="CrtO"/>
</dbReference>
<feature type="transmembrane region" description="Helical" evidence="13">
    <location>
        <begin position="6"/>
        <end position="31"/>
    </location>
</feature>
<keyword evidence="3" id="KW-0808">Transferase</keyword>
<evidence type="ECO:0000313" key="14">
    <source>
        <dbReference type="EMBL" id="QVY61904.1"/>
    </source>
</evidence>
<accession>A0ABX8FC08</accession>
<keyword evidence="6 13" id="KW-1133">Transmembrane helix</keyword>